<reference evidence="2" key="1">
    <citation type="submission" date="2022-06" db="EMBL/GenBank/DDBJ databases">
        <title>De novo draft assembly of the Pseudomonas mercurotoleraris sp. nov., isolated from the plants rhizosphere.</title>
        <authorList>
            <person name="Robas M."/>
            <person name="Gonzalez D."/>
            <person name="Fernandez V.M."/>
            <person name="Luna L."/>
            <person name="Provanza A."/>
            <person name="Jimenez P.A."/>
        </authorList>
    </citation>
    <scope>NUCLEOTIDE SEQUENCE</scope>
    <source>
        <strain evidence="2">SAICEUPSM</strain>
    </source>
</reference>
<comment type="caution">
    <text evidence="2">The sequence shown here is derived from an EMBL/GenBank/DDBJ whole genome shotgun (WGS) entry which is preliminary data.</text>
</comment>
<keyword evidence="3" id="KW-1185">Reference proteome</keyword>
<proteinExistence type="predicted"/>
<evidence type="ECO:0000313" key="3">
    <source>
        <dbReference type="Proteomes" id="UP001063475"/>
    </source>
</evidence>
<dbReference type="PROSITE" id="PS51352">
    <property type="entry name" value="THIOREDOXIN_2"/>
    <property type="match status" value="1"/>
</dbReference>
<evidence type="ECO:0000259" key="1">
    <source>
        <dbReference type="PROSITE" id="PS51352"/>
    </source>
</evidence>
<dbReference type="Proteomes" id="UP001063475">
    <property type="component" value="Unassembled WGS sequence"/>
</dbReference>
<dbReference type="InterPro" id="IPR013766">
    <property type="entry name" value="Thioredoxin_domain"/>
</dbReference>
<dbReference type="PANTHER" id="PTHR45815">
    <property type="entry name" value="PROTEIN DISULFIDE-ISOMERASE A6"/>
    <property type="match status" value="1"/>
</dbReference>
<evidence type="ECO:0000313" key="2">
    <source>
        <dbReference type="EMBL" id="MCV2223941.1"/>
    </source>
</evidence>
<dbReference type="PANTHER" id="PTHR45815:SF3">
    <property type="entry name" value="PROTEIN DISULFIDE-ISOMERASE A6"/>
    <property type="match status" value="1"/>
</dbReference>
<name>A0ABT2XZ16_9PSED</name>
<accession>A0ABT2XZ16</accession>
<dbReference type="EMBL" id="JAMSHA010000007">
    <property type="protein sequence ID" value="MCV2223941.1"/>
    <property type="molecule type" value="Genomic_DNA"/>
</dbReference>
<dbReference type="SUPFAM" id="SSF52833">
    <property type="entry name" value="Thioredoxin-like"/>
    <property type="match status" value="1"/>
</dbReference>
<organism evidence="2 3">
    <name type="scientific">Pseudomonas mercuritolerans</name>
    <dbReference type="NCBI Taxonomy" id="2951809"/>
    <lineage>
        <taxon>Bacteria</taxon>
        <taxon>Pseudomonadati</taxon>
        <taxon>Pseudomonadota</taxon>
        <taxon>Gammaproteobacteria</taxon>
        <taxon>Pseudomonadales</taxon>
        <taxon>Pseudomonadaceae</taxon>
        <taxon>Pseudomonas</taxon>
    </lineage>
</organism>
<feature type="domain" description="Thioredoxin" evidence="1">
    <location>
        <begin position="1"/>
        <end position="111"/>
    </location>
</feature>
<protein>
    <submittedName>
        <fullName evidence="2">Thioredoxin family protein</fullName>
    </submittedName>
</protein>
<dbReference type="Pfam" id="PF00085">
    <property type="entry name" value="Thioredoxin"/>
    <property type="match status" value="1"/>
</dbReference>
<dbReference type="InterPro" id="IPR036249">
    <property type="entry name" value="Thioredoxin-like_sf"/>
</dbReference>
<gene>
    <name evidence="2" type="ORF">ND528_20430</name>
</gene>
<sequence>MGEVQMRRIVDVKAGEFARFVAKGNCAVLFSASWCKPCQEMKPVFNELSEKLQSRAAFGKIDVAVSPTISQMHGVRSVPSLAIFYEGRLRLVLAGSRSAAALKKAVLADLKDVL</sequence>
<dbReference type="CDD" id="cd02947">
    <property type="entry name" value="TRX_family"/>
    <property type="match status" value="1"/>
</dbReference>
<dbReference type="Gene3D" id="3.40.30.10">
    <property type="entry name" value="Glutaredoxin"/>
    <property type="match status" value="1"/>
</dbReference>